<evidence type="ECO:0000313" key="2">
    <source>
        <dbReference type="EMBL" id="CAI6366088.1"/>
    </source>
</evidence>
<evidence type="ECO:0000256" key="1">
    <source>
        <dbReference type="SAM" id="MobiDB-lite"/>
    </source>
</evidence>
<comment type="caution">
    <text evidence="2">The sequence shown here is derived from an EMBL/GenBank/DDBJ whole genome shotgun (WGS) entry which is preliminary data.</text>
</comment>
<dbReference type="EMBL" id="CARXXK010000004">
    <property type="protein sequence ID" value="CAI6366088.1"/>
    <property type="molecule type" value="Genomic_DNA"/>
</dbReference>
<dbReference type="Proteomes" id="UP001160148">
    <property type="component" value="Unassembled WGS sequence"/>
</dbReference>
<protein>
    <submittedName>
        <fullName evidence="2">Uncharacterized protein</fullName>
    </submittedName>
</protein>
<proteinExistence type="predicted"/>
<sequence>MSVDKVLASEGRFSKSLACGGGGGRSSGKTRRRPACNRAAWRIAGAGGPMAGCQGPFARKNPIHGGAQRVNPKIFRPGGKVT</sequence>
<gene>
    <name evidence="2" type="ORF">MEUPH1_LOCUS20712</name>
</gene>
<keyword evidence="3" id="KW-1185">Reference proteome</keyword>
<feature type="region of interest" description="Disordered" evidence="1">
    <location>
        <begin position="57"/>
        <end position="82"/>
    </location>
</feature>
<name>A0AAV0XDQ3_9HEMI</name>
<evidence type="ECO:0000313" key="3">
    <source>
        <dbReference type="Proteomes" id="UP001160148"/>
    </source>
</evidence>
<feature type="region of interest" description="Disordered" evidence="1">
    <location>
        <begin position="14"/>
        <end position="35"/>
    </location>
</feature>
<organism evidence="2 3">
    <name type="scientific">Macrosiphum euphorbiae</name>
    <name type="common">potato aphid</name>
    <dbReference type="NCBI Taxonomy" id="13131"/>
    <lineage>
        <taxon>Eukaryota</taxon>
        <taxon>Metazoa</taxon>
        <taxon>Ecdysozoa</taxon>
        <taxon>Arthropoda</taxon>
        <taxon>Hexapoda</taxon>
        <taxon>Insecta</taxon>
        <taxon>Pterygota</taxon>
        <taxon>Neoptera</taxon>
        <taxon>Paraneoptera</taxon>
        <taxon>Hemiptera</taxon>
        <taxon>Sternorrhyncha</taxon>
        <taxon>Aphidomorpha</taxon>
        <taxon>Aphidoidea</taxon>
        <taxon>Aphididae</taxon>
        <taxon>Macrosiphini</taxon>
        <taxon>Macrosiphum</taxon>
    </lineage>
</organism>
<accession>A0AAV0XDQ3</accession>
<reference evidence="2 3" key="1">
    <citation type="submission" date="2023-01" db="EMBL/GenBank/DDBJ databases">
        <authorList>
            <person name="Whitehead M."/>
        </authorList>
    </citation>
    <scope>NUCLEOTIDE SEQUENCE [LARGE SCALE GENOMIC DNA]</scope>
</reference>
<dbReference type="AlphaFoldDB" id="A0AAV0XDQ3"/>